<dbReference type="Gene3D" id="3.40.710.10">
    <property type="entry name" value="DD-peptidase/beta-lactamase superfamily"/>
    <property type="match status" value="1"/>
</dbReference>
<dbReference type="GO" id="GO:0016787">
    <property type="term" value="F:hydrolase activity"/>
    <property type="evidence" value="ECO:0007669"/>
    <property type="project" value="UniProtKB-KW"/>
</dbReference>
<dbReference type="EMBL" id="BAABKC010000111">
    <property type="protein sequence ID" value="GAA5074601.1"/>
    <property type="molecule type" value="Genomic_DNA"/>
</dbReference>
<dbReference type="InterPro" id="IPR050491">
    <property type="entry name" value="AmpC-like"/>
</dbReference>
<dbReference type="PANTHER" id="PTHR46825">
    <property type="entry name" value="D-ALANYL-D-ALANINE-CARBOXYPEPTIDASE/ENDOPEPTIDASE AMPH"/>
    <property type="match status" value="1"/>
</dbReference>
<evidence type="ECO:0000313" key="2">
    <source>
        <dbReference type="EMBL" id="GAA5074601.1"/>
    </source>
</evidence>
<feature type="domain" description="Beta-lactamase-related" evidence="1">
    <location>
        <begin position="16"/>
        <end position="321"/>
    </location>
</feature>
<dbReference type="InterPro" id="IPR001466">
    <property type="entry name" value="Beta-lactam-related"/>
</dbReference>
<name>A0ABP9LAN3_9ACTN</name>
<comment type="caution">
    <text evidence="2">The sequence shown here is derived from an EMBL/GenBank/DDBJ whole genome shotgun (WGS) entry which is preliminary data.</text>
</comment>
<reference evidence="3" key="1">
    <citation type="journal article" date="2019" name="Int. J. Syst. Evol. Microbiol.">
        <title>The Global Catalogue of Microorganisms (GCM) 10K type strain sequencing project: providing services to taxonomists for standard genome sequencing and annotation.</title>
        <authorList>
            <consortium name="The Broad Institute Genomics Platform"/>
            <consortium name="The Broad Institute Genome Sequencing Center for Infectious Disease"/>
            <person name="Wu L."/>
            <person name="Ma J."/>
        </authorList>
    </citation>
    <scope>NUCLEOTIDE SEQUENCE [LARGE SCALE GENOMIC DNA]</scope>
    <source>
        <strain evidence="3">JCM 18410</strain>
    </source>
</reference>
<gene>
    <name evidence="2" type="ORF">GCM10023336_62860</name>
</gene>
<dbReference type="Pfam" id="PF00144">
    <property type="entry name" value="Beta-lactamase"/>
    <property type="match status" value="1"/>
</dbReference>
<organism evidence="2 3">
    <name type="scientific">Streptomyces similanensis</name>
    <dbReference type="NCBI Taxonomy" id="1274988"/>
    <lineage>
        <taxon>Bacteria</taxon>
        <taxon>Bacillati</taxon>
        <taxon>Actinomycetota</taxon>
        <taxon>Actinomycetes</taxon>
        <taxon>Kitasatosporales</taxon>
        <taxon>Streptomycetaceae</taxon>
        <taxon>Streptomyces</taxon>
    </lineage>
</organism>
<accession>A0ABP9LAN3</accession>
<dbReference type="Proteomes" id="UP001500124">
    <property type="component" value="Unassembled WGS sequence"/>
</dbReference>
<keyword evidence="2" id="KW-0378">Hydrolase</keyword>
<proteinExistence type="predicted"/>
<dbReference type="PANTHER" id="PTHR46825:SF7">
    <property type="entry name" value="D-ALANYL-D-ALANINE CARBOXYPEPTIDASE"/>
    <property type="match status" value="1"/>
</dbReference>
<evidence type="ECO:0000313" key="3">
    <source>
        <dbReference type="Proteomes" id="UP001500124"/>
    </source>
</evidence>
<evidence type="ECO:0000259" key="1">
    <source>
        <dbReference type="Pfam" id="PF00144"/>
    </source>
</evidence>
<dbReference type="RefSeq" id="WP_345671416.1">
    <property type="nucleotide sequence ID" value="NZ_BAABKC010000111.1"/>
</dbReference>
<protein>
    <submittedName>
        <fullName evidence="2">Serine hydrolase domain-containing protein</fullName>
    </submittedName>
</protein>
<dbReference type="InterPro" id="IPR012338">
    <property type="entry name" value="Beta-lactam/transpept-like"/>
</dbReference>
<sequence length="365" mass="39709">MPSNPTLRGQDRPELQQAIEEIAASGILGVQLRVDDEHGTWAGSAGHRELGSTQRPLTDAHFRIGSTTKNFVATTVLMLVAEGRTGLDTPVADQLPQLGLDRRITVRMLLQHTSGIFNHTGEYYADGTVAAGIPWQGKEWVDLRFHTYEPAELVRFSLARPARFEPGAGWSYANTNYVIARLLVEELTGRPFAEELRQRICEPLHLTGTLAPSASPELPAPHNHSYYRYDDAGSERTIDITRQNPTWVGAGGDMISTTADLHTYFRALVGGRLLPEELLAEMRTPEQTVGYGLGIFAQDLGEGRTVYHHNGGQGGSAALMYASADGATTLTAGLNYVDDPGLSLAAPFQKAQQRLVDEVFGTLGS</sequence>
<keyword evidence="3" id="KW-1185">Reference proteome</keyword>
<dbReference type="SUPFAM" id="SSF56601">
    <property type="entry name" value="beta-lactamase/transpeptidase-like"/>
    <property type="match status" value="1"/>
</dbReference>